<protein>
    <recommendedName>
        <fullName evidence="4">DUF4913 domain-containing protein</fullName>
    </recommendedName>
</protein>
<comment type="caution">
    <text evidence="2">The sequence shown here is derived from an EMBL/GenBank/DDBJ whole genome shotgun (WGS) entry which is preliminary data.</text>
</comment>
<evidence type="ECO:0000313" key="3">
    <source>
        <dbReference type="Proteomes" id="UP001500622"/>
    </source>
</evidence>
<dbReference type="Proteomes" id="UP001500622">
    <property type="component" value="Unassembled WGS sequence"/>
</dbReference>
<feature type="compositionally biased region" description="Low complexity" evidence="1">
    <location>
        <begin position="26"/>
        <end position="35"/>
    </location>
</feature>
<sequence length="155" mass="17863">MTATDDSATEDWADDWGDDCEEPNPAEDGSSAAAAAEDAPRLYYGSVDEFVREYLRYQYRRRIDGQRRVWAAQWWKYGEAISRLDALWRAWEHHRLDPATGASIWWRDHADHHMPALMDPDGVFHGVKDTNSRDEPLPYAEPPAGLFQDERDVPS</sequence>
<reference evidence="3" key="1">
    <citation type="journal article" date="2019" name="Int. J. Syst. Evol. Microbiol.">
        <title>The Global Catalogue of Microorganisms (GCM) 10K type strain sequencing project: providing services to taxonomists for standard genome sequencing and annotation.</title>
        <authorList>
            <consortium name="The Broad Institute Genomics Platform"/>
            <consortium name="The Broad Institute Genome Sequencing Center for Infectious Disease"/>
            <person name="Wu L."/>
            <person name="Ma J."/>
        </authorList>
    </citation>
    <scope>NUCLEOTIDE SEQUENCE [LARGE SCALE GENOMIC DNA]</scope>
    <source>
        <strain evidence="3">JCM 17810</strain>
    </source>
</reference>
<feature type="compositionally biased region" description="Acidic residues" evidence="1">
    <location>
        <begin position="7"/>
        <end position="25"/>
    </location>
</feature>
<dbReference type="RefSeq" id="WP_345215562.1">
    <property type="nucleotide sequence ID" value="NZ_BAABGN010000005.1"/>
</dbReference>
<feature type="region of interest" description="Disordered" evidence="1">
    <location>
        <begin position="1"/>
        <end position="35"/>
    </location>
</feature>
<evidence type="ECO:0000256" key="1">
    <source>
        <dbReference type="SAM" id="MobiDB-lite"/>
    </source>
</evidence>
<proteinExistence type="predicted"/>
<dbReference type="EMBL" id="BAABGN010000005">
    <property type="protein sequence ID" value="GAA4421405.1"/>
    <property type="molecule type" value="Genomic_DNA"/>
</dbReference>
<gene>
    <name evidence="2" type="ORF">GCM10023169_14310</name>
</gene>
<evidence type="ECO:0000313" key="2">
    <source>
        <dbReference type="EMBL" id="GAA4421405.1"/>
    </source>
</evidence>
<keyword evidence="3" id="KW-1185">Reference proteome</keyword>
<feature type="region of interest" description="Disordered" evidence="1">
    <location>
        <begin position="128"/>
        <end position="155"/>
    </location>
</feature>
<dbReference type="Pfam" id="PF16259">
    <property type="entry name" value="DUF4913"/>
    <property type="match status" value="1"/>
</dbReference>
<accession>A0ABP8L2B9</accession>
<evidence type="ECO:0008006" key="4">
    <source>
        <dbReference type="Google" id="ProtNLM"/>
    </source>
</evidence>
<organism evidence="2 3">
    <name type="scientific">Georgenia halophila</name>
    <dbReference type="NCBI Taxonomy" id="620889"/>
    <lineage>
        <taxon>Bacteria</taxon>
        <taxon>Bacillati</taxon>
        <taxon>Actinomycetota</taxon>
        <taxon>Actinomycetes</taxon>
        <taxon>Micrococcales</taxon>
        <taxon>Bogoriellaceae</taxon>
        <taxon>Georgenia</taxon>
    </lineage>
</organism>
<dbReference type="InterPro" id="IPR032584">
    <property type="entry name" value="DUF4913"/>
</dbReference>
<name>A0ABP8L2B9_9MICO</name>